<dbReference type="Proteomes" id="UP000886501">
    <property type="component" value="Unassembled WGS sequence"/>
</dbReference>
<sequence length="71" mass="8136">MHLLQGLDIVCFASLKHNWALEIKMFESENFHGIGKNDFAKAFGSAYQRTFTPNLIQKVWEATSVRPLKPN</sequence>
<name>A0ACB6YYG8_THEGA</name>
<keyword evidence="2" id="KW-1185">Reference proteome</keyword>
<evidence type="ECO:0000313" key="1">
    <source>
        <dbReference type="EMBL" id="KAF9642327.1"/>
    </source>
</evidence>
<organism evidence="1 2">
    <name type="scientific">Thelephora ganbajun</name>
    <name type="common">Ganba fungus</name>
    <dbReference type="NCBI Taxonomy" id="370292"/>
    <lineage>
        <taxon>Eukaryota</taxon>
        <taxon>Fungi</taxon>
        <taxon>Dikarya</taxon>
        <taxon>Basidiomycota</taxon>
        <taxon>Agaricomycotina</taxon>
        <taxon>Agaricomycetes</taxon>
        <taxon>Thelephorales</taxon>
        <taxon>Thelephoraceae</taxon>
        <taxon>Thelephora</taxon>
    </lineage>
</organism>
<protein>
    <submittedName>
        <fullName evidence="1">Uncharacterized protein</fullName>
    </submittedName>
</protein>
<feature type="non-terminal residue" evidence="1">
    <location>
        <position position="71"/>
    </location>
</feature>
<comment type="caution">
    <text evidence="1">The sequence shown here is derived from an EMBL/GenBank/DDBJ whole genome shotgun (WGS) entry which is preliminary data.</text>
</comment>
<gene>
    <name evidence="1" type="ORF">BDM02DRAFT_3241088</name>
</gene>
<reference evidence="1" key="2">
    <citation type="journal article" date="2020" name="Nat. Commun.">
        <title>Large-scale genome sequencing of mycorrhizal fungi provides insights into the early evolution of symbiotic traits.</title>
        <authorList>
            <person name="Miyauchi S."/>
            <person name="Kiss E."/>
            <person name="Kuo A."/>
            <person name="Drula E."/>
            <person name="Kohler A."/>
            <person name="Sanchez-Garcia M."/>
            <person name="Morin E."/>
            <person name="Andreopoulos B."/>
            <person name="Barry K.W."/>
            <person name="Bonito G."/>
            <person name="Buee M."/>
            <person name="Carver A."/>
            <person name="Chen C."/>
            <person name="Cichocki N."/>
            <person name="Clum A."/>
            <person name="Culley D."/>
            <person name="Crous P.W."/>
            <person name="Fauchery L."/>
            <person name="Girlanda M."/>
            <person name="Hayes R.D."/>
            <person name="Keri Z."/>
            <person name="LaButti K."/>
            <person name="Lipzen A."/>
            <person name="Lombard V."/>
            <person name="Magnuson J."/>
            <person name="Maillard F."/>
            <person name="Murat C."/>
            <person name="Nolan M."/>
            <person name="Ohm R.A."/>
            <person name="Pangilinan J."/>
            <person name="Pereira M.F."/>
            <person name="Perotto S."/>
            <person name="Peter M."/>
            <person name="Pfister S."/>
            <person name="Riley R."/>
            <person name="Sitrit Y."/>
            <person name="Stielow J.B."/>
            <person name="Szollosi G."/>
            <person name="Zifcakova L."/>
            <person name="Stursova M."/>
            <person name="Spatafora J.W."/>
            <person name="Tedersoo L."/>
            <person name="Vaario L.M."/>
            <person name="Yamada A."/>
            <person name="Yan M."/>
            <person name="Wang P."/>
            <person name="Xu J."/>
            <person name="Bruns T."/>
            <person name="Baldrian P."/>
            <person name="Vilgalys R."/>
            <person name="Dunand C."/>
            <person name="Henrissat B."/>
            <person name="Grigoriev I.V."/>
            <person name="Hibbett D."/>
            <person name="Nagy L.G."/>
            <person name="Martin F.M."/>
        </authorList>
    </citation>
    <scope>NUCLEOTIDE SEQUENCE</scope>
    <source>
        <strain evidence="1">P2</strain>
    </source>
</reference>
<proteinExistence type="predicted"/>
<dbReference type="EMBL" id="MU118536">
    <property type="protein sequence ID" value="KAF9642327.1"/>
    <property type="molecule type" value="Genomic_DNA"/>
</dbReference>
<reference evidence="1" key="1">
    <citation type="submission" date="2019-10" db="EMBL/GenBank/DDBJ databases">
        <authorList>
            <consortium name="DOE Joint Genome Institute"/>
            <person name="Kuo A."/>
            <person name="Miyauchi S."/>
            <person name="Kiss E."/>
            <person name="Drula E."/>
            <person name="Kohler A."/>
            <person name="Sanchez-Garcia M."/>
            <person name="Andreopoulos B."/>
            <person name="Barry K.W."/>
            <person name="Bonito G."/>
            <person name="Buee M."/>
            <person name="Carver A."/>
            <person name="Chen C."/>
            <person name="Cichocki N."/>
            <person name="Clum A."/>
            <person name="Culley D."/>
            <person name="Crous P.W."/>
            <person name="Fauchery L."/>
            <person name="Girlanda M."/>
            <person name="Hayes R."/>
            <person name="Keri Z."/>
            <person name="Labutti K."/>
            <person name="Lipzen A."/>
            <person name="Lombard V."/>
            <person name="Magnuson J."/>
            <person name="Maillard F."/>
            <person name="Morin E."/>
            <person name="Murat C."/>
            <person name="Nolan M."/>
            <person name="Ohm R."/>
            <person name="Pangilinan J."/>
            <person name="Pereira M."/>
            <person name="Perotto S."/>
            <person name="Peter M."/>
            <person name="Riley R."/>
            <person name="Sitrit Y."/>
            <person name="Stielow B."/>
            <person name="Szollosi G."/>
            <person name="Zifcakova L."/>
            <person name="Stursova M."/>
            <person name="Spatafora J.W."/>
            <person name="Tedersoo L."/>
            <person name="Vaario L.-M."/>
            <person name="Yamada A."/>
            <person name="Yan M."/>
            <person name="Wang P."/>
            <person name="Xu J."/>
            <person name="Bruns T."/>
            <person name="Baldrian P."/>
            <person name="Vilgalys R."/>
            <person name="Henrissat B."/>
            <person name="Grigoriev I.V."/>
            <person name="Hibbett D."/>
            <person name="Nagy L.G."/>
            <person name="Martin F.M."/>
        </authorList>
    </citation>
    <scope>NUCLEOTIDE SEQUENCE</scope>
    <source>
        <strain evidence="1">P2</strain>
    </source>
</reference>
<evidence type="ECO:0000313" key="2">
    <source>
        <dbReference type="Proteomes" id="UP000886501"/>
    </source>
</evidence>
<accession>A0ACB6YYG8</accession>